<dbReference type="EMBL" id="MBFU01000264">
    <property type="protein sequence ID" value="PWA00917.1"/>
    <property type="molecule type" value="Genomic_DNA"/>
</dbReference>
<comment type="caution">
    <text evidence="2">The sequence shown here is derived from an EMBL/GenBank/DDBJ whole genome shotgun (WGS) entry which is preliminary data.</text>
</comment>
<dbReference type="AlphaFoldDB" id="A0A2U1J763"/>
<dbReference type="PROSITE" id="PS51257">
    <property type="entry name" value="PROKAR_LIPOPROTEIN"/>
    <property type="match status" value="1"/>
</dbReference>
<evidence type="ECO:0000256" key="1">
    <source>
        <dbReference type="SAM" id="MobiDB-lite"/>
    </source>
</evidence>
<proteinExistence type="predicted"/>
<accession>A0A2U1J763</accession>
<keyword evidence="3" id="KW-1185">Reference proteome</keyword>
<evidence type="ECO:0000313" key="3">
    <source>
        <dbReference type="Proteomes" id="UP000245591"/>
    </source>
</evidence>
<dbReference type="Proteomes" id="UP000245591">
    <property type="component" value="Unassembled WGS sequence"/>
</dbReference>
<organism evidence="2 3">
    <name type="scientific">Smittium angustum</name>
    <dbReference type="NCBI Taxonomy" id="133377"/>
    <lineage>
        <taxon>Eukaryota</taxon>
        <taxon>Fungi</taxon>
        <taxon>Fungi incertae sedis</taxon>
        <taxon>Zoopagomycota</taxon>
        <taxon>Kickxellomycotina</taxon>
        <taxon>Harpellomycetes</taxon>
        <taxon>Harpellales</taxon>
        <taxon>Legeriomycetaceae</taxon>
        <taxon>Smittium</taxon>
    </lineage>
</organism>
<gene>
    <name evidence="2" type="ORF">BB558_003014</name>
</gene>
<reference evidence="2 3" key="1">
    <citation type="journal article" date="2018" name="MBio">
        <title>Comparative Genomics Reveals the Core Gene Toolbox for the Fungus-Insect Symbiosis.</title>
        <authorList>
            <person name="Wang Y."/>
            <person name="Stata M."/>
            <person name="Wang W."/>
            <person name="Stajich J.E."/>
            <person name="White M.M."/>
            <person name="Moncalvo J.M."/>
        </authorList>
    </citation>
    <scope>NUCLEOTIDE SEQUENCE [LARGE SCALE GENOMIC DNA]</scope>
    <source>
        <strain evidence="2 3">AUS-126-30</strain>
    </source>
</reference>
<name>A0A2U1J763_SMIAN</name>
<feature type="region of interest" description="Disordered" evidence="1">
    <location>
        <begin position="203"/>
        <end position="224"/>
    </location>
</feature>
<sequence>MKQFPLTVMCNGGNNFMIGCHMSNDNEEVGQLMERVVENLGDYMISFEYDSKKKNLLLSFPTVEDTKEFLNKNIMVKENKVEFYKTVDTKSNFLNISIPSGNGIQMMEMLTEIQNSLGKIGTIHDIAAWKFNSKNNFSTNHINTLFTPSVPVKGIHTEIFCGKKKSTLNIFNLFSKPIDINFIKNIDEITTSENEVTKTVQKKTDSDVNMGEAPGLSGNKSHNVNINEMPDVSMNKSILINNNINAQNTSINEPNTPDKGIITTEMVTQVMGPKPSQVSSIRKKGEE</sequence>
<evidence type="ECO:0000313" key="2">
    <source>
        <dbReference type="EMBL" id="PWA00917.1"/>
    </source>
</evidence>
<protein>
    <submittedName>
        <fullName evidence="2">Uncharacterized protein</fullName>
    </submittedName>
</protein>